<evidence type="ECO:0000313" key="3">
    <source>
        <dbReference type="Proteomes" id="UP000886667"/>
    </source>
</evidence>
<dbReference type="Proteomes" id="UP000886667">
    <property type="component" value="Unassembled WGS sequence"/>
</dbReference>
<accession>A0A9E4KDQ1</accession>
<evidence type="ECO:0000313" key="2">
    <source>
        <dbReference type="EMBL" id="MCG7947203.1"/>
    </source>
</evidence>
<name>A0A9E4KDQ1_9GAMM</name>
<dbReference type="NCBIfam" id="TIGR02117">
    <property type="entry name" value="chp_urease_rgn"/>
    <property type="match status" value="1"/>
</dbReference>
<gene>
    <name evidence="2" type="ORF">JAZ07_12735</name>
</gene>
<organism evidence="2 3">
    <name type="scientific">Candidatus Thiodiazotropha taylori</name>
    <dbReference type="NCBI Taxonomy" id="2792791"/>
    <lineage>
        <taxon>Bacteria</taxon>
        <taxon>Pseudomonadati</taxon>
        <taxon>Pseudomonadota</taxon>
        <taxon>Gammaproteobacteria</taxon>
        <taxon>Chromatiales</taxon>
        <taxon>Sedimenticolaceae</taxon>
        <taxon>Candidatus Thiodiazotropha</taxon>
    </lineage>
</organism>
<feature type="region of interest" description="Disordered" evidence="1">
    <location>
        <begin position="231"/>
        <end position="253"/>
    </location>
</feature>
<dbReference type="AlphaFoldDB" id="A0A9E4KDQ1"/>
<comment type="caution">
    <text evidence="2">The sequence shown here is derived from an EMBL/GenBank/DDBJ whole genome shotgun (WGS) entry which is preliminary data.</text>
</comment>
<reference evidence="2" key="1">
    <citation type="journal article" date="2021" name="Proc. Natl. Acad. Sci. U.S.A.">
        <title>Global biogeography of chemosynthetic symbionts reveals both localized and globally distributed symbiont groups. .</title>
        <authorList>
            <person name="Osvatic J.T."/>
            <person name="Wilkins L.G.E."/>
            <person name="Leibrecht L."/>
            <person name="Leray M."/>
            <person name="Zauner S."/>
            <person name="Polzin J."/>
            <person name="Camacho Y."/>
            <person name="Gros O."/>
            <person name="van Gils J.A."/>
            <person name="Eisen J.A."/>
            <person name="Petersen J.M."/>
            <person name="Yuen B."/>
        </authorList>
    </citation>
    <scope>NUCLEOTIDE SEQUENCE</scope>
    <source>
        <strain evidence="2">MAGclacostrist064TRANS</strain>
    </source>
</reference>
<proteinExistence type="predicted"/>
<protein>
    <submittedName>
        <fullName evidence="2">TIGR02117 family protein</fullName>
    </submittedName>
</protein>
<sequence>MFKETIISTGKLTGAFIRQYLKASISIAMLLFLPACSDKPNVIQHTDDYRSIGAHPVYVVSHEWHTGFVIPSTEIYNAIPALQERFGVSRNIEFGWGDKNFYQAEEITAGLALRALFWPTETVVHAVAVPENVKGYFGNSEIERLCLNDKEIDSLVAFISNSFSISSSAEVEPLSEGIYGDSQFYKGAGSYHMLNTCNEWTAKGLKSIGMDIFPATKFTAESVMNYLRDKQSTRNVPSETGTDSKCPPDSETP</sequence>
<dbReference type="EMBL" id="JAEPCM010000446">
    <property type="protein sequence ID" value="MCG7947203.1"/>
    <property type="molecule type" value="Genomic_DNA"/>
</dbReference>
<dbReference type="Pfam" id="PF09601">
    <property type="entry name" value="DUF2459"/>
    <property type="match status" value="1"/>
</dbReference>
<dbReference type="InterPro" id="IPR011727">
    <property type="entry name" value="CHP02117"/>
</dbReference>
<evidence type="ECO:0000256" key="1">
    <source>
        <dbReference type="SAM" id="MobiDB-lite"/>
    </source>
</evidence>
<feature type="compositionally biased region" description="Polar residues" evidence="1">
    <location>
        <begin position="233"/>
        <end position="243"/>
    </location>
</feature>